<feature type="binding site" description="axial binding residue" evidence="4">
    <location>
        <position position="434"/>
    </location>
    <ligand>
        <name>heme</name>
        <dbReference type="ChEBI" id="CHEBI:30413"/>
    </ligand>
    <ligandPart>
        <name>Fe</name>
        <dbReference type="ChEBI" id="CHEBI:18248"/>
    </ligandPart>
</feature>
<evidence type="ECO:0000256" key="6">
    <source>
        <dbReference type="SAM" id="Phobius"/>
    </source>
</evidence>
<keyword evidence="2 4" id="KW-0479">Metal-binding</keyword>
<dbReference type="InterPro" id="IPR050121">
    <property type="entry name" value="Cytochrome_P450_monoxygenase"/>
</dbReference>
<keyword evidence="6" id="KW-1133">Transmembrane helix</keyword>
<protein>
    <submittedName>
        <fullName evidence="7">Cytochrome P450</fullName>
    </submittedName>
</protein>
<dbReference type="PANTHER" id="PTHR24305">
    <property type="entry name" value="CYTOCHROME P450"/>
    <property type="match status" value="1"/>
</dbReference>
<keyword evidence="3 4" id="KW-0408">Iron</keyword>
<dbReference type="InterPro" id="IPR017972">
    <property type="entry name" value="Cyt_P450_CS"/>
</dbReference>
<keyword evidence="5" id="KW-0560">Oxidoreductase</keyword>
<dbReference type="Pfam" id="PF00067">
    <property type="entry name" value="p450"/>
    <property type="match status" value="1"/>
</dbReference>
<dbReference type="STRING" id="796925.A0A137PIA0"/>
<keyword evidence="5" id="KW-0503">Monooxygenase</keyword>
<evidence type="ECO:0000256" key="1">
    <source>
        <dbReference type="ARBA" id="ARBA00001971"/>
    </source>
</evidence>
<feature type="transmembrane region" description="Helical" evidence="6">
    <location>
        <begin position="16"/>
        <end position="39"/>
    </location>
</feature>
<comment type="cofactor">
    <cofactor evidence="1 4">
        <name>heme</name>
        <dbReference type="ChEBI" id="CHEBI:30413"/>
    </cofactor>
</comment>
<dbReference type="OrthoDB" id="1470350at2759"/>
<dbReference type="Proteomes" id="UP000070444">
    <property type="component" value="Unassembled WGS sequence"/>
</dbReference>
<proteinExistence type="inferred from homology"/>
<name>A0A137PIA0_CONC2</name>
<dbReference type="SUPFAM" id="SSF48264">
    <property type="entry name" value="Cytochrome P450"/>
    <property type="match status" value="1"/>
</dbReference>
<dbReference type="PRINTS" id="PR00463">
    <property type="entry name" value="EP450I"/>
</dbReference>
<dbReference type="PRINTS" id="PR00385">
    <property type="entry name" value="P450"/>
</dbReference>
<dbReference type="InterPro" id="IPR001128">
    <property type="entry name" value="Cyt_P450"/>
</dbReference>
<dbReference type="GO" id="GO:0005506">
    <property type="term" value="F:iron ion binding"/>
    <property type="evidence" value="ECO:0007669"/>
    <property type="project" value="InterPro"/>
</dbReference>
<dbReference type="EMBL" id="KQ964421">
    <property type="protein sequence ID" value="KXN74705.1"/>
    <property type="molecule type" value="Genomic_DNA"/>
</dbReference>
<evidence type="ECO:0000256" key="2">
    <source>
        <dbReference type="ARBA" id="ARBA00022723"/>
    </source>
</evidence>
<dbReference type="GO" id="GO:0020037">
    <property type="term" value="F:heme binding"/>
    <property type="evidence" value="ECO:0007669"/>
    <property type="project" value="InterPro"/>
</dbReference>
<dbReference type="GO" id="GO:0004497">
    <property type="term" value="F:monooxygenase activity"/>
    <property type="evidence" value="ECO:0007669"/>
    <property type="project" value="UniProtKB-KW"/>
</dbReference>
<dbReference type="GO" id="GO:0016705">
    <property type="term" value="F:oxidoreductase activity, acting on paired donors, with incorporation or reduction of molecular oxygen"/>
    <property type="evidence" value="ECO:0007669"/>
    <property type="project" value="InterPro"/>
</dbReference>
<accession>A0A137PIA0</accession>
<dbReference type="PROSITE" id="PS00086">
    <property type="entry name" value="CYTOCHROME_P450"/>
    <property type="match status" value="1"/>
</dbReference>
<keyword evidence="6" id="KW-0472">Membrane</keyword>
<organism evidence="7 8">
    <name type="scientific">Conidiobolus coronatus (strain ATCC 28846 / CBS 209.66 / NRRL 28638)</name>
    <name type="common">Delacroixia coronata</name>
    <dbReference type="NCBI Taxonomy" id="796925"/>
    <lineage>
        <taxon>Eukaryota</taxon>
        <taxon>Fungi</taxon>
        <taxon>Fungi incertae sedis</taxon>
        <taxon>Zoopagomycota</taxon>
        <taxon>Entomophthoromycotina</taxon>
        <taxon>Entomophthoromycetes</taxon>
        <taxon>Entomophthorales</taxon>
        <taxon>Ancylistaceae</taxon>
        <taxon>Conidiobolus</taxon>
    </lineage>
</organism>
<keyword evidence="8" id="KW-1185">Reference proteome</keyword>
<dbReference type="InterPro" id="IPR002401">
    <property type="entry name" value="Cyt_P450_E_grp-I"/>
</dbReference>
<evidence type="ECO:0000313" key="7">
    <source>
        <dbReference type="EMBL" id="KXN74705.1"/>
    </source>
</evidence>
<evidence type="ECO:0000313" key="8">
    <source>
        <dbReference type="Proteomes" id="UP000070444"/>
    </source>
</evidence>
<sequence length="488" mass="56729">MSSRLVSFIELKNFGTIGYVVSALFAYFAYSSIIYPYYLGPLRNIPRGKNAFWHYIAYMYDYITGDPAKHLKLIQKYGPVVHVRNNLVVINDASVRQYYMSYKFPKSKLYSLFNINGPNIFSALNKDFHVKMKKLISPAFNNKALAAMESSIYKAGSESLVKYLDSYLDNEPNREFDFYHLFNCNTFDVITKMVFGTEFSTTWDEKKGYYYRDLLQKTVKGHFYRIFIPFYDRLELPIETVFKPIILENIHKRRESNGIHNDILQIMIDSEDPDTGAKLTDLEIVNECYILLLAGMDTTANTLTWTLYELLKHPEILELVTTEILNNFPNLSEPITINNAKKNLKYLEAALLETMRMHPGAGGSIPRVVPEGGVTICGHYIPPKSWIAVDIYTENNDPSFWENPREFNLDRWMGENREANKAKSIPFGLGNRSCIGRDLAWYELYMLLADLIRHFDFELVDEVLTPDYKLVYRPKEQTFRIKVSRKSH</sequence>
<dbReference type="PANTHER" id="PTHR24305:SF108">
    <property type="entry name" value="P450, PUTATIVE (EUROFUNG)-RELATED"/>
    <property type="match status" value="1"/>
</dbReference>
<dbReference type="InterPro" id="IPR036396">
    <property type="entry name" value="Cyt_P450_sf"/>
</dbReference>
<comment type="similarity">
    <text evidence="5">Belongs to the cytochrome P450 family.</text>
</comment>
<evidence type="ECO:0000256" key="5">
    <source>
        <dbReference type="RuleBase" id="RU000461"/>
    </source>
</evidence>
<gene>
    <name evidence="7" type="ORF">CONCODRAFT_54372</name>
</gene>
<evidence type="ECO:0000256" key="3">
    <source>
        <dbReference type="ARBA" id="ARBA00023004"/>
    </source>
</evidence>
<keyword evidence="4 5" id="KW-0349">Heme</keyword>
<keyword evidence="6" id="KW-0812">Transmembrane</keyword>
<dbReference type="AlphaFoldDB" id="A0A137PIA0"/>
<dbReference type="Gene3D" id="1.10.630.10">
    <property type="entry name" value="Cytochrome P450"/>
    <property type="match status" value="1"/>
</dbReference>
<evidence type="ECO:0000256" key="4">
    <source>
        <dbReference type="PIRSR" id="PIRSR602401-1"/>
    </source>
</evidence>
<reference evidence="7 8" key="1">
    <citation type="journal article" date="2015" name="Genome Biol. Evol.">
        <title>Phylogenomic analyses indicate that early fungi evolved digesting cell walls of algal ancestors of land plants.</title>
        <authorList>
            <person name="Chang Y."/>
            <person name="Wang S."/>
            <person name="Sekimoto S."/>
            <person name="Aerts A.L."/>
            <person name="Choi C."/>
            <person name="Clum A."/>
            <person name="LaButti K.M."/>
            <person name="Lindquist E.A."/>
            <person name="Yee Ngan C."/>
            <person name="Ohm R.A."/>
            <person name="Salamov A.A."/>
            <person name="Grigoriev I.V."/>
            <person name="Spatafora J.W."/>
            <person name="Berbee M.L."/>
        </authorList>
    </citation>
    <scope>NUCLEOTIDE SEQUENCE [LARGE SCALE GENOMIC DNA]</scope>
    <source>
        <strain evidence="7 8">NRRL 28638</strain>
    </source>
</reference>